<dbReference type="EMBL" id="FNID01000061">
    <property type="protein sequence ID" value="SDO14036.1"/>
    <property type="molecule type" value="Genomic_DNA"/>
</dbReference>
<keyword evidence="3" id="KW-1185">Reference proteome</keyword>
<feature type="transmembrane region" description="Helical" evidence="1">
    <location>
        <begin position="103"/>
        <end position="124"/>
    </location>
</feature>
<keyword evidence="1" id="KW-0472">Membrane</keyword>
<dbReference type="Proteomes" id="UP000199182">
    <property type="component" value="Unassembled WGS sequence"/>
</dbReference>
<feature type="transmembrane region" description="Helical" evidence="1">
    <location>
        <begin position="205"/>
        <end position="222"/>
    </location>
</feature>
<name>A0A1H0H474_9FIRM</name>
<keyword evidence="1" id="KW-0812">Transmembrane</keyword>
<feature type="transmembrane region" description="Helical" evidence="1">
    <location>
        <begin position="144"/>
        <end position="163"/>
    </location>
</feature>
<evidence type="ECO:0000256" key="1">
    <source>
        <dbReference type="SAM" id="Phobius"/>
    </source>
</evidence>
<feature type="transmembrane region" description="Helical" evidence="1">
    <location>
        <begin position="26"/>
        <end position="49"/>
    </location>
</feature>
<gene>
    <name evidence="2" type="ORF">SAMN05192585_1614</name>
</gene>
<dbReference type="RefSeq" id="WP_092643724.1">
    <property type="nucleotide sequence ID" value="NZ_FNID01000061.1"/>
</dbReference>
<accession>A0A1H0H474</accession>
<protein>
    <submittedName>
        <fullName evidence="2">Uncharacterized protein</fullName>
    </submittedName>
</protein>
<proteinExistence type="predicted"/>
<dbReference type="STRING" id="258515.SAMN05192585_1614"/>
<sequence length="233" mass="25831">MDENIRQAMEDVLFIKKTMAGSQIQLTRLSVIFFIVAVYETVVNAGRFISFFTAGSIQQQGIVSMVLAIINMVFLCILAVIFFLQRSKISKTSGKTAVRFFDLWGVVLFFPAVFNALRIVSFVVDGIFKTTSAFSDQYFAVNTLQTIQTVILCIVLIATGIILNNRLIIGWGAAVLVAYVLTFIFPNTITIPGSFSDISLTVRSLYMVIISPLTYFMMGFYLKKKAGNADGNS</sequence>
<keyword evidence="1" id="KW-1133">Transmembrane helix</keyword>
<reference evidence="2 3" key="1">
    <citation type="submission" date="2016-10" db="EMBL/GenBank/DDBJ databases">
        <authorList>
            <person name="de Groot N.N."/>
        </authorList>
    </citation>
    <scope>NUCLEOTIDE SEQUENCE [LARGE SCALE GENOMIC DNA]</scope>
    <source>
        <strain evidence="2 3">CGMCC 1.5012</strain>
    </source>
</reference>
<feature type="transmembrane region" description="Helical" evidence="1">
    <location>
        <begin position="61"/>
        <end position="83"/>
    </location>
</feature>
<evidence type="ECO:0000313" key="2">
    <source>
        <dbReference type="EMBL" id="SDO14036.1"/>
    </source>
</evidence>
<organism evidence="2 3">
    <name type="scientific">Acetanaerobacterium elongatum</name>
    <dbReference type="NCBI Taxonomy" id="258515"/>
    <lineage>
        <taxon>Bacteria</taxon>
        <taxon>Bacillati</taxon>
        <taxon>Bacillota</taxon>
        <taxon>Clostridia</taxon>
        <taxon>Eubacteriales</taxon>
        <taxon>Oscillospiraceae</taxon>
        <taxon>Acetanaerobacterium</taxon>
    </lineage>
</organism>
<dbReference type="AlphaFoldDB" id="A0A1H0H474"/>
<feature type="transmembrane region" description="Helical" evidence="1">
    <location>
        <begin position="168"/>
        <end position="185"/>
    </location>
</feature>
<evidence type="ECO:0000313" key="3">
    <source>
        <dbReference type="Proteomes" id="UP000199182"/>
    </source>
</evidence>